<proteinExistence type="predicted"/>
<protein>
    <recommendedName>
        <fullName evidence="4">Plasmid recombination enzyme</fullName>
    </recommendedName>
</protein>
<gene>
    <name evidence="2" type="ORF">B0F89_14510</name>
</gene>
<feature type="coiled-coil region" evidence="1">
    <location>
        <begin position="326"/>
        <end position="405"/>
    </location>
</feature>
<dbReference type="Proteomes" id="UP000239861">
    <property type="component" value="Unassembled WGS sequence"/>
</dbReference>
<keyword evidence="1" id="KW-0175">Coiled coil</keyword>
<reference evidence="2 3" key="1">
    <citation type="submission" date="2018-02" db="EMBL/GenBank/DDBJ databases">
        <title>Subsurface microbial communities from deep shales in Ohio and West Virginia, USA.</title>
        <authorList>
            <person name="Wrighton K."/>
        </authorList>
    </citation>
    <scope>NUCLEOTIDE SEQUENCE [LARGE SCALE GENOMIC DNA]</scope>
    <source>
        <strain evidence="2 3">MARC-MIP3H16</strain>
    </source>
</reference>
<evidence type="ECO:0008006" key="4">
    <source>
        <dbReference type="Google" id="ProtNLM"/>
    </source>
</evidence>
<organism evidence="2 3">
    <name type="scientific">Malaciobacter marinus</name>
    <dbReference type="NCBI Taxonomy" id="505249"/>
    <lineage>
        <taxon>Bacteria</taxon>
        <taxon>Pseudomonadati</taxon>
        <taxon>Campylobacterota</taxon>
        <taxon>Epsilonproteobacteria</taxon>
        <taxon>Campylobacterales</taxon>
        <taxon>Arcobacteraceae</taxon>
        <taxon>Malaciobacter</taxon>
    </lineage>
</organism>
<accession>A0AB36ZUB2</accession>
<name>A0AB36ZUB2_9BACT</name>
<evidence type="ECO:0000256" key="1">
    <source>
        <dbReference type="SAM" id="Coils"/>
    </source>
</evidence>
<dbReference type="AlphaFoldDB" id="A0AB36ZUB2"/>
<evidence type="ECO:0000313" key="2">
    <source>
        <dbReference type="EMBL" id="PPK57721.1"/>
    </source>
</evidence>
<dbReference type="RefSeq" id="WP_104412877.1">
    <property type="nucleotide sequence ID" value="NZ_PTIW01000045.1"/>
</dbReference>
<feature type="coiled-coil region" evidence="1">
    <location>
        <begin position="223"/>
        <end position="285"/>
    </location>
</feature>
<dbReference type="EMBL" id="PTIW01000045">
    <property type="protein sequence ID" value="PPK57721.1"/>
    <property type="molecule type" value="Genomic_DNA"/>
</dbReference>
<comment type="caution">
    <text evidence="2">The sequence shown here is derived from an EMBL/GenBank/DDBJ whole genome shotgun (WGS) entry which is preliminary data.</text>
</comment>
<sequence length="416" mass="49308">MNNFINVRMTSHNNLKIFNNIKHNCRYRKSLSQFNEMKNILIDLEYGMPLFEFNADDRVMARTMYHTFSAMYQKDRKKHHQLHKENRGNRRVKDSFGSWGEMVFTFSEAIDHDLGSKYTLEELIKVAHECALELCEKMGTELKMMNIDFDEKRPHFQMFFRNYDELGASIYYKHKKTNFLEQMQDIGFNHFGKLGMKRGISKDKALKGVVDYITPAQYHKQVLMQLSNEITSLDSEVKELKVLRKEISSDVNLSNEEKKSLHNDISKLQTQQRQLRKKLTEEKKSLKVSDDEIKHDINQILTFAKKTIGYDEMKLKKAIYSKYKKYLQVLEENQKLKAKNEKIENAFNKLYDASKDFIFTVNENKQLLKNLEVTQSSYDTLKKKYNKLEEENIGLKGKLAYMKNQDFDSISIYDNR</sequence>
<evidence type="ECO:0000313" key="3">
    <source>
        <dbReference type="Proteomes" id="UP000239861"/>
    </source>
</evidence>